<evidence type="ECO:0000256" key="5">
    <source>
        <dbReference type="ARBA" id="ARBA00022705"/>
    </source>
</evidence>
<feature type="compositionally biased region" description="Polar residues" evidence="12">
    <location>
        <begin position="868"/>
        <end position="880"/>
    </location>
</feature>
<dbReference type="PANTHER" id="PTHR11669">
    <property type="entry name" value="REPLICATION FACTOR C / DNA POLYMERASE III GAMMA-TAU SUBUNIT"/>
    <property type="match status" value="1"/>
</dbReference>
<evidence type="ECO:0000256" key="4">
    <source>
        <dbReference type="ARBA" id="ARBA00022695"/>
    </source>
</evidence>
<feature type="compositionally biased region" description="Low complexity" evidence="12">
    <location>
        <begin position="949"/>
        <end position="1004"/>
    </location>
</feature>
<dbReference type="RefSeq" id="WP_368522066.1">
    <property type="nucleotide sequence ID" value="NZ_JAYWMA010000002.1"/>
</dbReference>
<gene>
    <name evidence="14" type="ORF">VVR64_03010</name>
</gene>
<dbReference type="InterPro" id="IPR022754">
    <property type="entry name" value="DNA_pol_III_gamma-3"/>
</dbReference>
<keyword evidence="10" id="KW-0239">DNA-directed DNA polymerase</keyword>
<evidence type="ECO:0000256" key="7">
    <source>
        <dbReference type="ARBA" id="ARBA00022741"/>
    </source>
</evidence>
<keyword evidence="8" id="KW-0862">Zinc</keyword>
<keyword evidence="3 14" id="KW-0808">Transferase</keyword>
<feature type="compositionally biased region" description="Low complexity" evidence="12">
    <location>
        <begin position="404"/>
        <end position="435"/>
    </location>
</feature>
<evidence type="ECO:0000256" key="12">
    <source>
        <dbReference type="SAM" id="MobiDB-lite"/>
    </source>
</evidence>
<sequence>MALYRKYRPATFAEVVGQRHVTDPLSAALESRGADGAPDRINHAYLFSGPRGCGKTSSARILARSLNCVEGPTATPCGKCASCVALGPGGPGNLDVVELDAASHNSVDDMRDLRDKAMYAPAESRYRIFVIDEAHMVTPQGFNALLKIVEEPPEHLIFIFATTEPEKVLTTIRSRTHHYPFRLLPPNLMRGLLERIVGEEHVPVADDVYPLVVRAGGGSPRDSLSVMDQLLAGAGPEGVSYDLAAGLLGVTDQSLLDDAMRALAETDRAALFGCVDRVVRSGQDPKRFAEDLLGRVRDLLVIAAVPNAMEEGLVDAPEDRVDAMREQAGAVPTGTLTRFADVLQRGLPDMSGATSPRLLLEVLCARMLLPASEQSVESLIQRIEALERGGVVAGGGAAAGGAGAAARPTQSTQQPGQPPAGQAPTAAPQQSAPAANIPDDANLSPLQRARLARQPKPQQQPAQPAQPTQPAEPTPAPQQSQQPPQPETGQQPGAPEVSDQEEQARKAREMREISRRMQEQAREHERAERERIAKEREAATRAAEGEDGAVPVERPEQQAQQEQTGQTPPSQTSQPQAEQPAPQPAAEADEPETEASESDVLGELRSGWQQVVEYAGESNIPVRVMAAQAVPISLEAGVLTIGHHTGALANRLNDPANAAALGAAVQRVQGIEVEVRCVVGTSPRGGADRSGARPRQHQAPAAEGSEDAKPTAEQSGNADDQSWPTIDQADDDVSPAGMAGGHSAPDAEAPITEMPKEEAERRVEQREDAQQQAREDAERSAGGDSKQSVPPQAPPADSGKPVPAYRRILEERRRAMEAAQNAAAGNGAAGAPGAGSAADAGSPSAAGGREGAAGNGAAGATSGLANARNTVGTQAQSQSEDAGKRKYVPPPPAAGTQGVRRRRHDDIPPPPEPYDDVPPPPEPDYGGYPDDGGYGGYGSQPAQGGQGAQGRQPSQPAEQSQAPQQVAPGQQTPQASAAPTSQQAPQSPQSPQSAQAPADSAPGDGLDDDERELLDAALTPGQLDHRDQKEVVMELLAKELGAKPL</sequence>
<keyword evidence="9" id="KW-0067">ATP-binding</keyword>
<feature type="compositionally biased region" description="Low complexity" evidence="12">
    <location>
        <begin position="557"/>
        <end position="586"/>
    </location>
</feature>
<keyword evidence="5" id="KW-0235">DNA replication</keyword>
<dbReference type="InterPro" id="IPR045085">
    <property type="entry name" value="HLD_clamp_pol_III_gamma_tau"/>
</dbReference>
<evidence type="ECO:0000256" key="8">
    <source>
        <dbReference type="ARBA" id="ARBA00022833"/>
    </source>
</evidence>
<dbReference type="Pfam" id="PF12169">
    <property type="entry name" value="DNA_pol3_gamma3"/>
    <property type="match status" value="1"/>
</dbReference>
<keyword evidence="6" id="KW-0479">Metal-binding</keyword>
<dbReference type="InterPro" id="IPR008921">
    <property type="entry name" value="DNA_pol3_clamp-load_cplx_C"/>
</dbReference>
<organism evidence="14 15">
    <name type="scientific">Corynebacterium xerosis</name>
    <dbReference type="NCBI Taxonomy" id="1725"/>
    <lineage>
        <taxon>Bacteria</taxon>
        <taxon>Bacillati</taxon>
        <taxon>Actinomycetota</taxon>
        <taxon>Actinomycetes</taxon>
        <taxon>Mycobacteriales</taxon>
        <taxon>Corynebacteriaceae</taxon>
        <taxon>Corynebacterium</taxon>
    </lineage>
</organism>
<feature type="compositionally biased region" description="Low complexity" evidence="12">
    <location>
        <begin position="858"/>
        <end position="867"/>
    </location>
</feature>
<keyword evidence="15" id="KW-1185">Reference proteome</keyword>
<dbReference type="Gene3D" id="3.40.50.300">
    <property type="entry name" value="P-loop containing nucleotide triphosphate hydrolases"/>
    <property type="match status" value="1"/>
</dbReference>
<feature type="domain" description="AAA+ ATPase" evidence="13">
    <location>
        <begin position="41"/>
        <end position="184"/>
    </location>
</feature>
<dbReference type="GO" id="GO:0003887">
    <property type="term" value="F:DNA-directed DNA polymerase activity"/>
    <property type="evidence" value="ECO:0007669"/>
    <property type="project" value="UniProtKB-EC"/>
</dbReference>
<reference evidence="14 15" key="1">
    <citation type="journal article" date="2024" name="Fungal Genet. Biol.">
        <title>The porcine skin microbiome exhibits broad fungal antagonism.</title>
        <authorList>
            <person name="De La Cruz K.F."/>
            <person name="Townsend E.C."/>
            <person name="Alex Cheong J.Z."/>
            <person name="Salamzade R."/>
            <person name="Liu A."/>
            <person name="Sandstrom S."/>
            <person name="Davila E."/>
            <person name="Huang L."/>
            <person name="Xu K.H."/>
            <person name="Wu S.Y."/>
            <person name="Meudt J.J."/>
            <person name="Shanmuganayagam D."/>
            <person name="Gibson A.L.F."/>
            <person name="Kalan L.R."/>
        </authorList>
    </citation>
    <scope>NUCLEOTIDE SEQUENCE [LARGE SCALE GENOMIC DNA]</scope>
    <source>
        <strain evidence="14 15">LK2569</strain>
    </source>
</reference>
<feature type="compositionally biased region" description="Polar residues" evidence="12">
    <location>
        <begin position="712"/>
        <end position="725"/>
    </location>
</feature>
<feature type="compositionally biased region" description="Acidic residues" evidence="12">
    <location>
        <begin position="587"/>
        <end position="597"/>
    </location>
</feature>
<dbReference type="InterPro" id="IPR050238">
    <property type="entry name" value="DNA_Rep/Repair_Clamp_Loader"/>
</dbReference>
<dbReference type="InterPro" id="IPR012763">
    <property type="entry name" value="DNA_pol_III_sug/sutau_N"/>
</dbReference>
<feature type="compositionally biased region" description="Gly residues" evidence="12">
    <location>
        <begin position="929"/>
        <end position="948"/>
    </location>
</feature>
<protein>
    <recommendedName>
        <fullName evidence="2">DNA-directed DNA polymerase</fullName>
        <ecNumber evidence="2">2.7.7.7</ecNumber>
    </recommendedName>
</protein>
<comment type="catalytic activity">
    <reaction evidence="11">
        <text>DNA(n) + a 2'-deoxyribonucleoside 5'-triphosphate = DNA(n+1) + diphosphate</text>
        <dbReference type="Rhea" id="RHEA:22508"/>
        <dbReference type="Rhea" id="RHEA-COMP:17339"/>
        <dbReference type="Rhea" id="RHEA-COMP:17340"/>
        <dbReference type="ChEBI" id="CHEBI:33019"/>
        <dbReference type="ChEBI" id="CHEBI:61560"/>
        <dbReference type="ChEBI" id="CHEBI:173112"/>
        <dbReference type="EC" id="2.7.7.7"/>
    </reaction>
</comment>
<dbReference type="SUPFAM" id="SSF52540">
    <property type="entry name" value="P-loop containing nucleoside triphosphate hydrolases"/>
    <property type="match status" value="1"/>
</dbReference>
<evidence type="ECO:0000256" key="9">
    <source>
        <dbReference type="ARBA" id="ARBA00022840"/>
    </source>
</evidence>
<dbReference type="SMART" id="SM00382">
    <property type="entry name" value="AAA"/>
    <property type="match status" value="1"/>
</dbReference>
<dbReference type="NCBIfam" id="TIGR02397">
    <property type="entry name" value="dnaX_nterm"/>
    <property type="match status" value="1"/>
</dbReference>
<accession>A0ABV3US32</accession>
<feature type="compositionally biased region" description="Basic and acidic residues" evidence="12">
    <location>
        <begin position="807"/>
        <end position="816"/>
    </location>
</feature>
<dbReference type="SUPFAM" id="SSF48019">
    <property type="entry name" value="post-AAA+ oligomerization domain-like"/>
    <property type="match status" value="1"/>
</dbReference>
<evidence type="ECO:0000256" key="2">
    <source>
        <dbReference type="ARBA" id="ARBA00012417"/>
    </source>
</evidence>
<dbReference type="Pfam" id="PF13177">
    <property type="entry name" value="DNA_pol3_delta2"/>
    <property type="match status" value="1"/>
</dbReference>
<dbReference type="NCBIfam" id="NF005846">
    <property type="entry name" value="PRK07764.1-6"/>
    <property type="match status" value="1"/>
</dbReference>
<dbReference type="Gene3D" id="1.10.8.60">
    <property type="match status" value="1"/>
</dbReference>
<dbReference type="CDD" id="cd18137">
    <property type="entry name" value="HLD_clamp_pol_III_gamma_tau"/>
    <property type="match status" value="1"/>
</dbReference>
<feature type="compositionally biased region" description="Pro residues" evidence="12">
    <location>
        <begin position="908"/>
        <end position="923"/>
    </location>
</feature>
<evidence type="ECO:0000256" key="11">
    <source>
        <dbReference type="ARBA" id="ARBA00049244"/>
    </source>
</evidence>
<evidence type="ECO:0000256" key="10">
    <source>
        <dbReference type="ARBA" id="ARBA00022932"/>
    </source>
</evidence>
<dbReference type="InterPro" id="IPR027417">
    <property type="entry name" value="P-loop_NTPase"/>
</dbReference>
<dbReference type="EMBL" id="JAYWMA010000002">
    <property type="protein sequence ID" value="MEX3528043.1"/>
    <property type="molecule type" value="Genomic_DNA"/>
</dbReference>
<name>A0ABV3US32_9CORY</name>
<feature type="compositionally biased region" description="Low complexity" evidence="12">
    <location>
        <begin position="477"/>
        <end position="496"/>
    </location>
</feature>
<dbReference type="PANTHER" id="PTHR11669:SF0">
    <property type="entry name" value="PROTEIN STICHEL-LIKE 2"/>
    <property type="match status" value="1"/>
</dbReference>
<feature type="compositionally biased region" description="Gly residues" evidence="12">
    <location>
        <begin position="848"/>
        <end position="857"/>
    </location>
</feature>
<comment type="caution">
    <text evidence="14">The sequence shown here is derived from an EMBL/GenBank/DDBJ whole genome shotgun (WGS) entry which is preliminary data.</text>
</comment>
<dbReference type="Gene3D" id="1.20.272.10">
    <property type="match status" value="1"/>
</dbReference>
<dbReference type="InterPro" id="IPR003593">
    <property type="entry name" value="AAA+_ATPase"/>
</dbReference>
<keyword evidence="4 14" id="KW-0548">Nucleotidyltransferase</keyword>
<dbReference type="CDD" id="cd00009">
    <property type="entry name" value="AAA"/>
    <property type="match status" value="1"/>
</dbReference>
<evidence type="ECO:0000259" key="13">
    <source>
        <dbReference type="SMART" id="SM00382"/>
    </source>
</evidence>
<evidence type="ECO:0000256" key="6">
    <source>
        <dbReference type="ARBA" id="ARBA00022723"/>
    </source>
</evidence>
<dbReference type="Proteomes" id="UP001558353">
    <property type="component" value="Unassembled WGS sequence"/>
</dbReference>
<keyword evidence="7" id="KW-0547">Nucleotide-binding</keyword>
<feature type="region of interest" description="Disordered" evidence="12">
    <location>
        <begin position="395"/>
        <end position="604"/>
    </location>
</feature>
<evidence type="ECO:0000313" key="14">
    <source>
        <dbReference type="EMBL" id="MEX3528043.1"/>
    </source>
</evidence>
<proteinExistence type="inferred from homology"/>
<feature type="compositionally biased region" description="Low complexity" evidence="12">
    <location>
        <begin position="454"/>
        <end position="469"/>
    </location>
</feature>
<feature type="compositionally biased region" description="Basic and acidic residues" evidence="12">
    <location>
        <begin position="502"/>
        <end position="539"/>
    </location>
</feature>
<comment type="similarity">
    <text evidence="1">Belongs to the DnaX/STICHEL family.</text>
</comment>
<evidence type="ECO:0000256" key="1">
    <source>
        <dbReference type="ARBA" id="ARBA00006360"/>
    </source>
</evidence>
<evidence type="ECO:0000256" key="3">
    <source>
        <dbReference type="ARBA" id="ARBA00022679"/>
    </source>
</evidence>
<dbReference type="EC" id="2.7.7.7" evidence="2"/>
<feature type="compositionally biased region" description="Basic and acidic residues" evidence="12">
    <location>
        <begin position="754"/>
        <end position="781"/>
    </location>
</feature>
<feature type="region of interest" description="Disordered" evidence="12">
    <location>
        <begin position="682"/>
        <end position="1025"/>
    </location>
</feature>
<feature type="compositionally biased region" description="Low complexity" evidence="12">
    <location>
        <begin position="834"/>
        <end position="847"/>
    </location>
</feature>
<evidence type="ECO:0000313" key="15">
    <source>
        <dbReference type="Proteomes" id="UP001558353"/>
    </source>
</evidence>